<dbReference type="Gene3D" id="1.10.443.10">
    <property type="entry name" value="Intergrase catalytic core"/>
    <property type="match status" value="1"/>
</dbReference>
<accession>D6CVZ9</accession>
<geneLocation type="plasmid" evidence="4 5">
    <name>pSR84</name>
</geneLocation>
<keyword evidence="4" id="KW-0614">Plasmid</keyword>
<feature type="region of interest" description="Disordered" evidence="2">
    <location>
        <begin position="64"/>
        <end position="88"/>
    </location>
</feature>
<proteinExistence type="predicted"/>
<gene>
    <name evidence="4" type="primary">xerC</name>
    <name evidence="4" type="ORF">SRM_p84022</name>
</gene>
<dbReference type="GO" id="GO:0003677">
    <property type="term" value="F:DNA binding"/>
    <property type="evidence" value="ECO:0007669"/>
    <property type="project" value="InterPro"/>
</dbReference>
<dbReference type="RefSeq" id="WP_013124663.1">
    <property type="nucleotide sequence ID" value="NC_014157.1"/>
</dbReference>
<feature type="region of interest" description="Disordered" evidence="2">
    <location>
        <begin position="1"/>
        <end position="44"/>
    </location>
</feature>
<dbReference type="PROSITE" id="PS51898">
    <property type="entry name" value="TYR_RECOMBINASE"/>
    <property type="match status" value="1"/>
</dbReference>
<dbReference type="EMBL" id="FP565813">
    <property type="protein sequence ID" value="CBH22828.1"/>
    <property type="molecule type" value="Genomic_DNA"/>
</dbReference>
<dbReference type="Proteomes" id="UP000000933">
    <property type="component" value="Plasmid pSR84"/>
</dbReference>
<dbReference type="InterPro" id="IPR050090">
    <property type="entry name" value="Tyrosine_recombinase_XerCD"/>
</dbReference>
<dbReference type="KEGG" id="srm:SRM_p84022"/>
<name>D6CVZ9_SALRM</name>
<feature type="domain" description="Tyr recombinase" evidence="3">
    <location>
        <begin position="80"/>
        <end position="253"/>
    </location>
</feature>
<evidence type="ECO:0000256" key="1">
    <source>
        <dbReference type="ARBA" id="ARBA00023172"/>
    </source>
</evidence>
<evidence type="ECO:0000259" key="3">
    <source>
        <dbReference type="PROSITE" id="PS51898"/>
    </source>
</evidence>
<dbReference type="GO" id="GO:0006310">
    <property type="term" value="P:DNA recombination"/>
    <property type="evidence" value="ECO:0007669"/>
    <property type="project" value="UniProtKB-KW"/>
</dbReference>
<evidence type="ECO:0000313" key="4">
    <source>
        <dbReference type="EMBL" id="CBH22828.1"/>
    </source>
</evidence>
<feature type="compositionally biased region" description="Basic and acidic residues" evidence="2">
    <location>
        <begin position="1"/>
        <end position="11"/>
    </location>
</feature>
<dbReference type="AlphaFoldDB" id="D6CVZ9"/>
<organism evidence="4 5">
    <name type="scientific">Salinibacter ruber (strain M8)</name>
    <dbReference type="NCBI Taxonomy" id="761659"/>
    <lineage>
        <taxon>Bacteria</taxon>
        <taxon>Pseudomonadati</taxon>
        <taxon>Rhodothermota</taxon>
        <taxon>Rhodothermia</taxon>
        <taxon>Rhodothermales</taxon>
        <taxon>Salinibacteraceae</taxon>
        <taxon>Salinibacter</taxon>
    </lineage>
</organism>
<dbReference type="InterPro" id="IPR011010">
    <property type="entry name" value="DNA_brk_join_enz"/>
</dbReference>
<keyword evidence="1" id="KW-0233">DNA recombination</keyword>
<feature type="compositionally biased region" description="Basic and acidic residues" evidence="2">
    <location>
        <begin position="31"/>
        <end position="44"/>
    </location>
</feature>
<feature type="compositionally biased region" description="Low complexity" evidence="2">
    <location>
        <begin position="12"/>
        <end position="27"/>
    </location>
</feature>
<dbReference type="InterPro" id="IPR013762">
    <property type="entry name" value="Integrase-like_cat_sf"/>
</dbReference>
<dbReference type="PANTHER" id="PTHR30349">
    <property type="entry name" value="PHAGE INTEGRASE-RELATED"/>
    <property type="match status" value="1"/>
</dbReference>
<evidence type="ECO:0000313" key="5">
    <source>
        <dbReference type="Proteomes" id="UP000000933"/>
    </source>
</evidence>
<protein>
    <submittedName>
        <fullName evidence="4">Phage integrase family</fullName>
    </submittedName>
</protein>
<dbReference type="InterPro" id="IPR002104">
    <property type="entry name" value="Integrase_catalytic"/>
</dbReference>
<dbReference type="SUPFAM" id="SSF56349">
    <property type="entry name" value="DNA breaking-rejoining enzymes"/>
    <property type="match status" value="1"/>
</dbReference>
<reference evidence="5" key="2">
    <citation type="submission" date="2010-04" db="EMBL/GenBank/DDBJ databases">
        <title>Genome sequence of Salinibacter ruber M8.</title>
        <authorList>
            <consortium name="Genoscope"/>
        </authorList>
    </citation>
    <scope>NUCLEOTIDE SEQUENCE [LARGE SCALE GENOMIC DNA]</scope>
    <source>
        <strain evidence="5">M8</strain>
        <plasmid evidence="5">pSR84</plasmid>
    </source>
</reference>
<dbReference type="HOGENOM" id="CLU_027562_9_5_10"/>
<evidence type="ECO:0000256" key="2">
    <source>
        <dbReference type="SAM" id="MobiDB-lite"/>
    </source>
</evidence>
<reference evidence="4 5" key="1">
    <citation type="journal article" date="2010" name="ISME J.">
        <title>Fine-scale evolution: genomic, phenotypic and ecological differentiation in two coexisting Salinibacter ruber strains.</title>
        <authorList>
            <person name="Pena A."/>
            <person name="Teeling H."/>
            <person name="Huerta-Cepas J."/>
            <person name="Santos F."/>
            <person name="Yarza P."/>
            <person name="Brito-Echeverria J."/>
            <person name="Lucio M."/>
            <person name="Schmitt-Kopplin P."/>
            <person name="Meseguer I."/>
            <person name="Schenowitz C."/>
            <person name="Dossat C."/>
            <person name="Barbe V."/>
            <person name="Dopazo J."/>
            <person name="Rossello-Mora R."/>
            <person name="Schuler M."/>
            <person name="Glockner F.O."/>
            <person name="Amann R."/>
            <person name="Gabaldon T."/>
            <person name="Anton J."/>
        </authorList>
    </citation>
    <scope>NUCLEOTIDE SEQUENCE [LARGE SCALE GENOMIC DNA]</scope>
    <source>
        <strain evidence="4 5">M8</strain>
        <plasmid evidence="5">pSR84</plasmid>
    </source>
</reference>
<dbReference type="Pfam" id="PF00589">
    <property type="entry name" value="Phage_integrase"/>
    <property type="match status" value="1"/>
</dbReference>
<dbReference type="GO" id="GO:0015074">
    <property type="term" value="P:DNA integration"/>
    <property type="evidence" value="ECO:0007669"/>
    <property type="project" value="InterPro"/>
</dbReference>
<sequence length="262" mass="29679">MPESDSSRSDSSKSNSSESGGSGSDSSTRGKTPDHNRQEDIRKVARVLREGNYSYDQSAHLIKKARRRVGLSPPDRSGSGSPERLSSKEQEAFLSAAYDRDGRTGLQMRVLLETGARVSAFVQVRVEDISFRDLEIRLRHTKGEKPRDVPILSSLANELKLHVGDRETGWLFRSRQGGHYSKRRIQQIVKSVAEEAGIQKRVYPHLLRHTVAQRLADEGMREELLQQFLGHEAPETTQRYYEPRRTDVKEAFEEAMSGEAMR</sequence>